<feature type="compositionally biased region" description="Pro residues" evidence="1">
    <location>
        <begin position="36"/>
        <end position="45"/>
    </location>
</feature>
<evidence type="ECO:0000313" key="3">
    <source>
        <dbReference type="Proteomes" id="UP000094043"/>
    </source>
</evidence>
<proteinExistence type="predicted"/>
<dbReference type="EMBL" id="CP143784">
    <property type="protein sequence ID" value="WVN84939.1"/>
    <property type="molecule type" value="Genomic_DNA"/>
</dbReference>
<name>A0A1E3IZP1_9TREE</name>
<feature type="region of interest" description="Disordered" evidence="1">
    <location>
        <begin position="24"/>
        <end position="47"/>
    </location>
</feature>
<reference evidence="2" key="2">
    <citation type="journal article" date="2022" name="Elife">
        <title>Obligate sexual reproduction of a homothallic fungus closely related to the Cryptococcus pathogenic species complex.</title>
        <authorList>
            <person name="Passer A.R."/>
            <person name="Clancey S.A."/>
            <person name="Shea T."/>
            <person name="David-Palma M."/>
            <person name="Averette A.F."/>
            <person name="Boekhout T."/>
            <person name="Porcel B.M."/>
            <person name="Nowrousian M."/>
            <person name="Cuomo C.A."/>
            <person name="Sun S."/>
            <person name="Heitman J."/>
            <person name="Coelho M.A."/>
        </authorList>
    </citation>
    <scope>NUCLEOTIDE SEQUENCE</scope>
    <source>
        <strain evidence="2">CBS 7841</strain>
    </source>
</reference>
<dbReference type="Proteomes" id="UP000094043">
    <property type="component" value="Chromosome 1"/>
</dbReference>
<evidence type="ECO:0000256" key="1">
    <source>
        <dbReference type="SAM" id="MobiDB-lite"/>
    </source>
</evidence>
<dbReference type="AlphaFoldDB" id="A0A1E3IZP1"/>
<dbReference type="VEuPathDB" id="FungiDB:L203_00265"/>
<protein>
    <submittedName>
        <fullName evidence="2">Uncharacterized protein</fullName>
    </submittedName>
</protein>
<reference evidence="2" key="1">
    <citation type="submission" date="2016-06" db="EMBL/GenBank/DDBJ databases">
        <authorList>
            <person name="Cuomo C."/>
            <person name="Litvintseva A."/>
            <person name="Heitman J."/>
            <person name="Chen Y."/>
            <person name="Sun S."/>
            <person name="Springer D."/>
            <person name="Dromer F."/>
            <person name="Young S."/>
            <person name="Zeng Q."/>
            <person name="Chapman S."/>
            <person name="Gujja S."/>
            <person name="Saif S."/>
            <person name="Birren B."/>
        </authorList>
    </citation>
    <scope>NUCLEOTIDE SEQUENCE</scope>
    <source>
        <strain evidence="2">CBS 7841</strain>
    </source>
</reference>
<reference evidence="2" key="3">
    <citation type="submission" date="2024-01" db="EMBL/GenBank/DDBJ databases">
        <authorList>
            <person name="Coelho M.A."/>
            <person name="David-Palma M."/>
            <person name="Shea T."/>
            <person name="Sun S."/>
            <person name="Cuomo C.A."/>
            <person name="Heitman J."/>
        </authorList>
    </citation>
    <scope>NUCLEOTIDE SEQUENCE</scope>
    <source>
        <strain evidence="2">CBS 7841</strain>
    </source>
</reference>
<organism evidence="2 3">
    <name type="scientific">Cryptococcus depauperatus CBS 7841</name>
    <dbReference type="NCBI Taxonomy" id="1295531"/>
    <lineage>
        <taxon>Eukaryota</taxon>
        <taxon>Fungi</taxon>
        <taxon>Dikarya</taxon>
        <taxon>Basidiomycota</taxon>
        <taxon>Agaricomycotina</taxon>
        <taxon>Tremellomycetes</taxon>
        <taxon>Tremellales</taxon>
        <taxon>Cryptococcaceae</taxon>
        <taxon>Cryptococcus</taxon>
    </lineage>
</organism>
<keyword evidence="3" id="KW-1185">Reference proteome</keyword>
<dbReference type="RefSeq" id="XP_066065640.1">
    <property type="nucleotide sequence ID" value="XM_066209543.1"/>
</dbReference>
<sequence>MCGQEKLHLFSSKRPRTTVNLTANEFSNCPQTPTVGSPPPIPPRPKAVTETYGLEEQPSRAPFKMFGFYTSPPVPPRPISKRAWSPIYPKQPPLLQPTPIRPVSVEALGNSNLQLPPSGIRTLAAPSAPTASPPPIFPTGYHDTWTEDDYEREKSNITFGLETYGQGRFITFGMLRKKLLREIVEDERARDG</sequence>
<dbReference type="KEGG" id="cdep:91084292"/>
<accession>A0A1E3IZP1</accession>
<evidence type="ECO:0000313" key="2">
    <source>
        <dbReference type="EMBL" id="WVN84939.1"/>
    </source>
</evidence>
<gene>
    <name evidence="2" type="ORF">L203_100076</name>
</gene>
<dbReference type="GeneID" id="91084292"/>